<gene>
    <name evidence="2" type="ORF">QYF68_23990</name>
</gene>
<evidence type="ECO:0000313" key="2">
    <source>
        <dbReference type="EMBL" id="MDN4520855.1"/>
    </source>
</evidence>
<dbReference type="Pfam" id="PF22289">
    <property type="entry name" value="DmmA-like_C"/>
    <property type="match status" value="1"/>
</dbReference>
<keyword evidence="3" id="KW-1185">Reference proteome</keyword>
<evidence type="ECO:0000313" key="3">
    <source>
        <dbReference type="Proteomes" id="UP001172687"/>
    </source>
</evidence>
<keyword evidence="2" id="KW-0560">Oxidoreductase</keyword>
<accession>A0ABT8HJB8</accession>
<organism evidence="2 3">
    <name type="scientific">Mycolicibacterium austroafricanum</name>
    <name type="common">Mycobacterium austroafricanum</name>
    <dbReference type="NCBI Taxonomy" id="39687"/>
    <lineage>
        <taxon>Bacteria</taxon>
        <taxon>Bacillati</taxon>
        <taxon>Actinomycetota</taxon>
        <taxon>Actinomycetes</taxon>
        <taxon>Mycobacteriales</taxon>
        <taxon>Mycobacteriaceae</taxon>
        <taxon>Mycolicibacterium</taxon>
    </lineage>
</organism>
<dbReference type="GO" id="GO:0004497">
    <property type="term" value="F:monooxygenase activity"/>
    <property type="evidence" value="ECO:0007669"/>
    <property type="project" value="UniProtKB-KW"/>
</dbReference>
<comment type="caution">
    <text evidence="2">The sequence shown here is derived from an EMBL/GenBank/DDBJ whole genome shotgun (WGS) entry which is preliminary data.</text>
</comment>
<name>A0ABT8HJB8_MYCAO</name>
<dbReference type="NCBIfam" id="NF041259">
    <property type="entry name" value="mono_DmmA_fam"/>
    <property type="match status" value="1"/>
</dbReference>
<protein>
    <submittedName>
        <fullName evidence="2">Dimethylamine monooxygenase subunit DmmA family protein</fullName>
    </submittedName>
</protein>
<sequence>MRPALELTSVPIWATTVTRPAADLSGRFWTVIAVGDAGAQVARLWTAEIAATGGESRLRVHTVPDDDAVDPASAALRTALADARVGWRLMIAGPAAWCLKLRAEATAAGVADDEMAVATTDVGMRSVRCAHCRAVTTAAVELEDTVVCGGCSRNLLVYYHVSRRQGDHLGFMVDAEAQVRS</sequence>
<dbReference type="RefSeq" id="WP_011781116.1">
    <property type="nucleotide sequence ID" value="NZ_CP070380.1"/>
</dbReference>
<dbReference type="Proteomes" id="UP001172687">
    <property type="component" value="Unassembled WGS sequence"/>
</dbReference>
<evidence type="ECO:0000259" key="1">
    <source>
        <dbReference type="Pfam" id="PF22289"/>
    </source>
</evidence>
<feature type="domain" description="Dimethylamine monooxygenase subunit DmmA-like C-terminal" evidence="1">
    <location>
        <begin position="127"/>
        <end position="170"/>
    </location>
</feature>
<reference evidence="2" key="1">
    <citation type="submission" date="2023-07" db="EMBL/GenBank/DDBJ databases">
        <title>Degradation of tert-butanol by M. austroafricanum TBA100.</title>
        <authorList>
            <person name="Helbich S."/>
            <person name="Vainshtein Y."/>
        </authorList>
    </citation>
    <scope>NUCLEOTIDE SEQUENCE</scope>
    <source>
        <strain evidence="2">TBA100</strain>
    </source>
</reference>
<proteinExistence type="predicted"/>
<dbReference type="InterPro" id="IPR048037">
    <property type="entry name" value="DmmA-like_C"/>
</dbReference>
<keyword evidence="2" id="KW-0503">Monooxygenase</keyword>
<dbReference type="EMBL" id="JAUHTC010000084">
    <property type="protein sequence ID" value="MDN4520855.1"/>
    <property type="molecule type" value="Genomic_DNA"/>
</dbReference>